<name>A0AAW2DVS9_9ROSI</name>
<feature type="region of interest" description="Disordered" evidence="1">
    <location>
        <begin position="171"/>
        <end position="201"/>
    </location>
</feature>
<sequence length="248" mass="27440">MCLLGILRKGNGMRKAIIGILPNVIPMIAFIEGGMRIPIGTITRDYLRAHMLAPTQYKNAIVPNFSLVFQSSSNKILKAEVFVHSYGQLRVAHIILGYTPISKSFQVPKCVIKAKDLHLHRISVAAPGFLTTGAIPEGILTTDPILEGILTTDPILEGIPKVALPLQYTTGETTSSHPAAKEEEEEERKEEEKEKEEEVFKVSDSEDEFAIFNLLRSLEAQIGDFSHFPLVQLSSTQEDTIVLEEMGI</sequence>
<reference evidence="2 3" key="1">
    <citation type="submission" date="2024-01" db="EMBL/GenBank/DDBJ databases">
        <title>A telomere-to-telomere, gap-free genome of sweet tea (Lithocarpus litseifolius).</title>
        <authorList>
            <person name="Zhou J."/>
        </authorList>
    </citation>
    <scope>NUCLEOTIDE SEQUENCE [LARGE SCALE GENOMIC DNA]</scope>
    <source>
        <strain evidence="2">Zhou-2022a</strain>
        <tissue evidence="2">Leaf</tissue>
    </source>
</reference>
<gene>
    <name evidence="2" type="ORF">SO802_000090</name>
</gene>
<organism evidence="2 3">
    <name type="scientific">Lithocarpus litseifolius</name>
    <dbReference type="NCBI Taxonomy" id="425828"/>
    <lineage>
        <taxon>Eukaryota</taxon>
        <taxon>Viridiplantae</taxon>
        <taxon>Streptophyta</taxon>
        <taxon>Embryophyta</taxon>
        <taxon>Tracheophyta</taxon>
        <taxon>Spermatophyta</taxon>
        <taxon>Magnoliopsida</taxon>
        <taxon>eudicotyledons</taxon>
        <taxon>Gunneridae</taxon>
        <taxon>Pentapetalae</taxon>
        <taxon>rosids</taxon>
        <taxon>fabids</taxon>
        <taxon>Fagales</taxon>
        <taxon>Fagaceae</taxon>
        <taxon>Lithocarpus</taxon>
    </lineage>
</organism>
<evidence type="ECO:0000313" key="3">
    <source>
        <dbReference type="Proteomes" id="UP001459277"/>
    </source>
</evidence>
<dbReference type="EMBL" id="JAZDWU010000001">
    <property type="protein sequence ID" value="KAL0013021.1"/>
    <property type="molecule type" value="Genomic_DNA"/>
</dbReference>
<feature type="compositionally biased region" description="Basic and acidic residues" evidence="1">
    <location>
        <begin position="190"/>
        <end position="201"/>
    </location>
</feature>
<dbReference type="AlphaFoldDB" id="A0AAW2DVS9"/>
<evidence type="ECO:0000256" key="1">
    <source>
        <dbReference type="SAM" id="MobiDB-lite"/>
    </source>
</evidence>
<proteinExistence type="predicted"/>
<dbReference type="Proteomes" id="UP001459277">
    <property type="component" value="Unassembled WGS sequence"/>
</dbReference>
<keyword evidence="3" id="KW-1185">Reference proteome</keyword>
<protein>
    <submittedName>
        <fullName evidence="2">Uncharacterized protein</fullName>
    </submittedName>
</protein>
<comment type="caution">
    <text evidence="2">The sequence shown here is derived from an EMBL/GenBank/DDBJ whole genome shotgun (WGS) entry which is preliminary data.</text>
</comment>
<evidence type="ECO:0000313" key="2">
    <source>
        <dbReference type="EMBL" id="KAL0013021.1"/>
    </source>
</evidence>
<accession>A0AAW2DVS9</accession>